<evidence type="ECO:0000256" key="7">
    <source>
        <dbReference type="ARBA" id="ARBA00022723"/>
    </source>
</evidence>
<comment type="subcellular location">
    <subcellularLocation>
        <location evidence="2">Cell membrane</location>
        <topology evidence="2">Multi-pass membrane protein</topology>
    </subcellularLocation>
</comment>
<keyword evidence="10 13" id="KW-1133">Transmembrane helix</keyword>
<comment type="caution">
    <text evidence="15">The sequence shown here is derived from an EMBL/GenBank/DDBJ whole genome shotgun (WGS) entry which is preliminary data.</text>
</comment>
<gene>
    <name evidence="15" type="ORF">B0O95_105148</name>
</gene>
<evidence type="ECO:0000256" key="12">
    <source>
        <dbReference type="ARBA" id="ARBA00023136"/>
    </source>
</evidence>
<evidence type="ECO:0000256" key="5">
    <source>
        <dbReference type="ARBA" id="ARBA00022670"/>
    </source>
</evidence>
<feature type="domain" description="Peptidase M50" evidence="14">
    <location>
        <begin position="12"/>
        <end position="126"/>
    </location>
</feature>
<dbReference type="CDD" id="cd06158">
    <property type="entry name" value="S2P-M50_like_1"/>
    <property type="match status" value="1"/>
</dbReference>
<accession>A0A2P5KB75</accession>
<comment type="similarity">
    <text evidence="3">Belongs to the peptidase M50B family.</text>
</comment>
<organism evidence="15 16">
    <name type="scientific">Mycetohabitans endofungorum</name>
    <dbReference type="NCBI Taxonomy" id="417203"/>
    <lineage>
        <taxon>Bacteria</taxon>
        <taxon>Pseudomonadati</taxon>
        <taxon>Pseudomonadota</taxon>
        <taxon>Betaproteobacteria</taxon>
        <taxon>Burkholderiales</taxon>
        <taxon>Burkholderiaceae</taxon>
        <taxon>Mycetohabitans</taxon>
    </lineage>
</organism>
<dbReference type="Pfam" id="PF02163">
    <property type="entry name" value="Peptidase_M50"/>
    <property type="match status" value="2"/>
</dbReference>
<keyword evidence="12 13" id="KW-0472">Membrane</keyword>
<evidence type="ECO:0000256" key="2">
    <source>
        <dbReference type="ARBA" id="ARBA00004651"/>
    </source>
</evidence>
<evidence type="ECO:0000313" key="16">
    <source>
        <dbReference type="Proteomes" id="UP000243096"/>
    </source>
</evidence>
<evidence type="ECO:0000256" key="9">
    <source>
        <dbReference type="ARBA" id="ARBA00022833"/>
    </source>
</evidence>
<reference evidence="15 16" key="1">
    <citation type="submission" date="2018-01" db="EMBL/GenBank/DDBJ databases">
        <title>Genomic Encyclopedia of Type Strains, Phase III (KMG-III): the genomes of soil and plant-associated and newly described type strains.</title>
        <authorList>
            <person name="Whitman W."/>
        </authorList>
    </citation>
    <scope>NUCLEOTIDE SEQUENCE [LARGE SCALE GENOMIC DNA]</scope>
    <source>
        <strain evidence="15 16">HKI456</strain>
    </source>
</reference>
<evidence type="ECO:0000256" key="6">
    <source>
        <dbReference type="ARBA" id="ARBA00022692"/>
    </source>
</evidence>
<evidence type="ECO:0000256" key="1">
    <source>
        <dbReference type="ARBA" id="ARBA00001947"/>
    </source>
</evidence>
<keyword evidence="11" id="KW-0482">Metalloprotease</keyword>
<dbReference type="InterPro" id="IPR044537">
    <property type="entry name" value="Rip2-like"/>
</dbReference>
<dbReference type="InterPro" id="IPR052348">
    <property type="entry name" value="Metallopeptidase_M50B"/>
</dbReference>
<evidence type="ECO:0000256" key="4">
    <source>
        <dbReference type="ARBA" id="ARBA00022475"/>
    </source>
</evidence>
<keyword evidence="6 13" id="KW-0812">Transmembrane</keyword>
<comment type="cofactor">
    <cofactor evidence="1">
        <name>Zn(2+)</name>
        <dbReference type="ChEBI" id="CHEBI:29105"/>
    </cofactor>
</comment>
<dbReference type="GO" id="GO:0006508">
    <property type="term" value="P:proteolysis"/>
    <property type="evidence" value="ECO:0007669"/>
    <property type="project" value="UniProtKB-KW"/>
</dbReference>
<dbReference type="AlphaFoldDB" id="A0A2P5KB75"/>
<dbReference type="PANTHER" id="PTHR35864">
    <property type="entry name" value="ZINC METALLOPROTEASE MJ0611-RELATED"/>
    <property type="match status" value="1"/>
</dbReference>
<feature type="domain" description="Peptidase M50" evidence="14">
    <location>
        <begin position="135"/>
        <end position="188"/>
    </location>
</feature>
<evidence type="ECO:0000256" key="13">
    <source>
        <dbReference type="SAM" id="Phobius"/>
    </source>
</evidence>
<evidence type="ECO:0000259" key="14">
    <source>
        <dbReference type="Pfam" id="PF02163"/>
    </source>
</evidence>
<keyword evidence="9" id="KW-0862">Zinc</keyword>
<evidence type="ECO:0000256" key="11">
    <source>
        <dbReference type="ARBA" id="ARBA00023049"/>
    </source>
</evidence>
<sequence>MDSLVQTILVSALPLLFAITLHEAAHGIVARRFGDNTAYLMGRISLNPMRHIDPMGTILIPLMMLFATSGAFIFGYAKPVPVDFGRLRNPRWDSLWVALAGPACNLLQALAWACIAIGLRGFGVEEPFFVRMASAGVAVNLVLCALNLFPLLPLDGGRVLAALLPVRAAYRFAKIEPYGFFIVMALVMTRVLDTLWLRPLVNVGYDVVFGLLRPIVSLFSHV</sequence>
<feature type="transmembrane region" description="Helical" evidence="13">
    <location>
        <begin position="95"/>
        <end position="122"/>
    </location>
</feature>
<evidence type="ECO:0000256" key="10">
    <source>
        <dbReference type="ARBA" id="ARBA00022989"/>
    </source>
</evidence>
<name>A0A2P5KB75_9BURK</name>
<feature type="transmembrane region" description="Helical" evidence="13">
    <location>
        <begin position="128"/>
        <end position="154"/>
    </location>
</feature>
<keyword evidence="16" id="KW-1185">Reference proteome</keyword>
<evidence type="ECO:0000256" key="8">
    <source>
        <dbReference type="ARBA" id="ARBA00022801"/>
    </source>
</evidence>
<dbReference type="Proteomes" id="UP000243096">
    <property type="component" value="Unassembled WGS sequence"/>
</dbReference>
<dbReference type="InterPro" id="IPR008915">
    <property type="entry name" value="Peptidase_M50"/>
</dbReference>
<proteinExistence type="inferred from homology"/>
<keyword evidence="7" id="KW-0479">Metal-binding</keyword>
<protein>
    <submittedName>
        <fullName evidence="15">Zn-dependent protease</fullName>
    </submittedName>
</protein>
<keyword evidence="5 15" id="KW-0645">Protease</keyword>
<evidence type="ECO:0000256" key="3">
    <source>
        <dbReference type="ARBA" id="ARBA00007931"/>
    </source>
</evidence>
<dbReference type="GO" id="GO:0005886">
    <property type="term" value="C:plasma membrane"/>
    <property type="evidence" value="ECO:0007669"/>
    <property type="project" value="UniProtKB-SubCell"/>
</dbReference>
<dbReference type="GO" id="GO:0008237">
    <property type="term" value="F:metallopeptidase activity"/>
    <property type="evidence" value="ECO:0007669"/>
    <property type="project" value="UniProtKB-KW"/>
</dbReference>
<dbReference type="GO" id="GO:0046872">
    <property type="term" value="F:metal ion binding"/>
    <property type="evidence" value="ECO:0007669"/>
    <property type="project" value="UniProtKB-KW"/>
</dbReference>
<dbReference type="RefSeq" id="WP_076786733.1">
    <property type="nucleotide sequence ID" value="NZ_CP062178.1"/>
</dbReference>
<feature type="transmembrane region" description="Helical" evidence="13">
    <location>
        <begin position="54"/>
        <end position="74"/>
    </location>
</feature>
<dbReference type="PANTHER" id="PTHR35864:SF1">
    <property type="entry name" value="ZINC METALLOPROTEASE YWHC-RELATED"/>
    <property type="match status" value="1"/>
</dbReference>
<evidence type="ECO:0000313" key="15">
    <source>
        <dbReference type="EMBL" id="PPB83964.1"/>
    </source>
</evidence>
<dbReference type="OrthoDB" id="9800627at2"/>
<keyword evidence="8" id="KW-0378">Hydrolase</keyword>
<feature type="transmembrane region" description="Helical" evidence="13">
    <location>
        <begin position="175"/>
        <end position="192"/>
    </location>
</feature>
<keyword evidence="4" id="KW-1003">Cell membrane</keyword>
<dbReference type="EMBL" id="PRDW01000005">
    <property type="protein sequence ID" value="PPB83964.1"/>
    <property type="molecule type" value="Genomic_DNA"/>
</dbReference>